<comment type="caution">
    <text evidence="2">The sequence shown here is derived from an EMBL/GenBank/DDBJ whole genome shotgun (WGS) entry which is preliminary data.</text>
</comment>
<evidence type="ECO:0000259" key="1">
    <source>
        <dbReference type="SMART" id="SM00849"/>
    </source>
</evidence>
<dbReference type="RefSeq" id="WP_184911521.1">
    <property type="nucleotide sequence ID" value="NZ_JACHJR010000001.1"/>
</dbReference>
<name>A0A7W7S784_9ACTN</name>
<reference evidence="2 3" key="1">
    <citation type="submission" date="2020-08" db="EMBL/GenBank/DDBJ databases">
        <title>Sequencing the genomes of 1000 actinobacteria strains.</title>
        <authorList>
            <person name="Klenk H.-P."/>
        </authorList>
    </citation>
    <scope>NUCLEOTIDE SEQUENCE [LARGE SCALE GENOMIC DNA]</scope>
    <source>
        <strain evidence="2 3">DSM 44786</strain>
    </source>
</reference>
<evidence type="ECO:0000313" key="3">
    <source>
        <dbReference type="Proteomes" id="UP000573327"/>
    </source>
</evidence>
<dbReference type="SMART" id="SM00849">
    <property type="entry name" value="Lactamase_B"/>
    <property type="match status" value="1"/>
</dbReference>
<keyword evidence="2" id="KW-0378">Hydrolase</keyword>
<dbReference type="CDD" id="cd07739">
    <property type="entry name" value="metallo-hydrolase-like_MBL-fold"/>
    <property type="match status" value="1"/>
</dbReference>
<sequence>MPSELVYSVHTAGEPGMYKTSVLVTGEREALLIDGQFTLAEQHRVLADVIDSGKRLTTVFVSAADPDYYFGLQVIRQAFPDVRVVCTPATLAKIEATWKAKLETWALLGANLATEVVIPELLGSDRFELEGHVFEVRGGHRDLVWRTEYVWQGQERAVLGGALLWAGLHAWTADSPTAGERAAWDEVLAQVEALGPRLVVAGHAAPGAPTDASVVSATRAYLAAFEEELAGAADAAALQEAMRRRYRGLGLGVALELGSQVATGEMTWG</sequence>
<dbReference type="AlphaFoldDB" id="A0A7W7S784"/>
<dbReference type="EMBL" id="JACHJR010000001">
    <property type="protein sequence ID" value="MBB4945183.1"/>
    <property type="molecule type" value="Genomic_DNA"/>
</dbReference>
<dbReference type="InterPro" id="IPR001279">
    <property type="entry name" value="Metallo-B-lactamas"/>
</dbReference>
<protein>
    <submittedName>
        <fullName evidence="2">Glyoxylase-like metal-dependent hydrolase (Beta-lactamase superfamily II)</fullName>
    </submittedName>
</protein>
<gene>
    <name evidence="2" type="ORF">F4556_000718</name>
</gene>
<organism evidence="2 3">
    <name type="scientific">Kitasatospora gansuensis</name>
    <dbReference type="NCBI Taxonomy" id="258050"/>
    <lineage>
        <taxon>Bacteria</taxon>
        <taxon>Bacillati</taxon>
        <taxon>Actinomycetota</taxon>
        <taxon>Actinomycetes</taxon>
        <taxon>Kitasatosporales</taxon>
        <taxon>Streptomycetaceae</taxon>
        <taxon>Kitasatospora</taxon>
    </lineage>
</organism>
<proteinExistence type="predicted"/>
<dbReference type="GO" id="GO:0016787">
    <property type="term" value="F:hydrolase activity"/>
    <property type="evidence" value="ECO:0007669"/>
    <property type="project" value="UniProtKB-KW"/>
</dbReference>
<dbReference type="Proteomes" id="UP000573327">
    <property type="component" value="Unassembled WGS sequence"/>
</dbReference>
<keyword evidence="3" id="KW-1185">Reference proteome</keyword>
<dbReference type="SUPFAM" id="SSF56281">
    <property type="entry name" value="Metallo-hydrolase/oxidoreductase"/>
    <property type="match status" value="1"/>
</dbReference>
<dbReference type="Gene3D" id="3.60.15.10">
    <property type="entry name" value="Ribonuclease Z/Hydroxyacylglutathione hydrolase-like"/>
    <property type="match status" value="1"/>
</dbReference>
<dbReference type="InterPro" id="IPR036866">
    <property type="entry name" value="RibonucZ/Hydroxyglut_hydro"/>
</dbReference>
<accession>A0A7W7S784</accession>
<evidence type="ECO:0000313" key="2">
    <source>
        <dbReference type="EMBL" id="MBB4945183.1"/>
    </source>
</evidence>
<feature type="domain" description="Metallo-beta-lactamase" evidence="1">
    <location>
        <begin position="18"/>
        <end position="203"/>
    </location>
</feature>